<accession>A0A6A6W7G2</accession>
<feature type="transmembrane region" description="Helical" evidence="1">
    <location>
        <begin position="25"/>
        <end position="44"/>
    </location>
</feature>
<organism evidence="3 4">
    <name type="scientific">Pseudovirgaria hyperparasitica</name>
    <dbReference type="NCBI Taxonomy" id="470096"/>
    <lineage>
        <taxon>Eukaryota</taxon>
        <taxon>Fungi</taxon>
        <taxon>Dikarya</taxon>
        <taxon>Ascomycota</taxon>
        <taxon>Pezizomycotina</taxon>
        <taxon>Dothideomycetes</taxon>
        <taxon>Dothideomycetes incertae sedis</taxon>
        <taxon>Acrospermales</taxon>
        <taxon>Acrospermaceae</taxon>
        <taxon>Pseudovirgaria</taxon>
    </lineage>
</organism>
<dbReference type="InterPro" id="IPR008271">
    <property type="entry name" value="Ser/Thr_kinase_AS"/>
</dbReference>
<gene>
    <name evidence="3" type="ORF">EJ05DRAFT_487017</name>
</gene>
<dbReference type="Proteomes" id="UP000799437">
    <property type="component" value="Unassembled WGS sequence"/>
</dbReference>
<evidence type="ECO:0000259" key="2">
    <source>
        <dbReference type="PROSITE" id="PS50011"/>
    </source>
</evidence>
<feature type="domain" description="Protein kinase" evidence="2">
    <location>
        <begin position="94"/>
        <end position="290"/>
    </location>
</feature>
<evidence type="ECO:0000313" key="3">
    <source>
        <dbReference type="EMBL" id="KAF2757021.1"/>
    </source>
</evidence>
<name>A0A6A6W7G2_9PEZI</name>
<keyword evidence="1" id="KW-0472">Membrane</keyword>
<sequence length="290" mass="33114">MRMSGCLELSCTSISSGLPSLFRRTYTRLLLIGLVIYLYLSLFWKLHGVRPQNIQTDFLRPLLDHGRQSLEWTHSDQPIRRYSGDHDLDIDGVYIFKRELGYGYEGSARLYESKDTGEYVVIKTYYSNRFRDQLPDSLSDCFLHKITSWPTEIPAGLLMSAIFTVVPSPDSQTWSHVPMLDYFLAHTGSYFSSPKWHYVTPYIQHGTLVNLSQVAGSRNFVSLASLDQAWRPSFNKLLSTLATLHDAGYCHDDIKPDNVYIANATHWLLGDYGNLREINHQEPVGGLPVE</sequence>
<dbReference type="InterPro" id="IPR000719">
    <property type="entry name" value="Prot_kinase_dom"/>
</dbReference>
<dbReference type="GeneID" id="54486637"/>
<dbReference type="GO" id="GO:0004672">
    <property type="term" value="F:protein kinase activity"/>
    <property type="evidence" value="ECO:0007669"/>
    <property type="project" value="InterPro"/>
</dbReference>
<keyword evidence="1" id="KW-0812">Transmembrane</keyword>
<evidence type="ECO:0000256" key="1">
    <source>
        <dbReference type="SAM" id="Phobius"/>
    </source>
</evidence>
<dbReference type="OrthoDB" id="5337378at2759"/>
<dbReference type="RefSeq" id="XP_033599472.1">
    <property type="nucleotide sequence ID" value="XM_033745583.1"/>
</dbReference>
<dbReference type="GO" id="GO:0005524">
    <property type="term" value="F:ATP binding"/>
    <property type="evidence" value="ECO:0007669"/>
    <property type="project" value="InterPro"/>
</dbReference>
<keyword evidence="1" id="KW-1133">Transmembrane helix</keyword>
<keyword evidence="4" id="KW-1185">Reference proteome</keyword>
<dbReference type="AlphaFoldDB" id="A0A6A6W7G2"/>
<evidence type="ECO:0000313" key="4">
    <source>
        <dbReference type="Proteomes" id="UP000799437"/>
    </source>
</evidence>
<dbReference type="InterPro" id="IPR011009">
    <property type="entry name" value="Kinase-like_dom_sf"/>
</dbReference>
<dbReference type="EMBL" id="ML996574">
    <property type="protein sequence ID" value="KAF2757021.1"/>
    <property type="molecule type" value="Genomic_DNA"/>
</dbReference>
<protein>
    <recommendedName>
        <fullName evidence="2">Protein kinase domain-containing protein</fullName>
    </recommendedName>
</protein>
<dbReference type="Gene3D" id="1.10.510.10">
    <property type="entry name" value="Transferase(Phosphotransferase) domain 1"/>
    <property type="match status" value="1"/>
</dbReference>
<dbReference type="SUPFAM" id="SSF56112">
    <property type="entry name" value="Protein kinase-like (PK-like)"/>
    <property type="match status" value="1"/>
</dbReference>
<reference evidence="3" key="1">
    <citation type="journal article" date="2020" name="Stud. Mycol.">
        <title>101 Dothideomycetes genomes: a test case for predicting lifestyles and emergence of pathogens.</title>
        <authorList>
            <person name="Haridas S."/>
            <person name="Albert R."/>
            <person name="Binder M."/>
            <person name="Bloem J."/>
            <person name="Labutti K."/>
            <person name="Salamov A."/>
            <person name="Andreopoulos B."/>
            <person name="Baker S."/>
            <person name="Barry K."/>
            <person name="Bills G."/>
            <person name="Bluhm B."/>
            <person name="Cannon C."/>
            <person name="Castanera R."/>
            <person name="Culley D."/>
            <person name="Daum C."/>
            <person name="Ezra D."/>
            <person name="Gonzalez J."/>
            <person name="Henrissat B."/>
            <person name="Kuo A."/>
            <person name="Liang C."/>
            <person name="Lipzen A."/>
            <person name="Lutzoni F."/>
            <person name="Magnuson J."/>
            <person name="Mondo S."/>
            <person name="Nolan M."/>
            <person name="Ohm R."/>
            <person name="Pangilinan J."/>
            <person name="Park H.-J."/>
            <person name="Ramirez L."/>
            <person name="Alfaro M."/>
            <person name="Sun H."/>
            <person name="Tritt A."/>
            <person name="Yoshinaga Y."/>
            <person name="Zwiers L.-H."/>
            <person name="Turgeon B."/>
            <person name="Goodwin S."/>
            <person name="Spatafora J."/>
            <person name="Crous P."/>
            <person name="Grigoriev I."/>
        </authorList>
    </citation>
    <scope>NUCLEOTIDE SEQUENCE</scope>
    <source>
        <strain evidence="3">CBS 121739</strain>
    </source>
</reference>
<dbReference type="PROSITE" id="PS50011">
    <property type="entry name" value="PROTEIN_KINASE_DOM"/>
    <property type="match status" value="1"/>
</dbReference>
<proteinExistence type="predicted"/>
<dbReference type="PROSITE" id="PS00108">
    <property type="entry name" value="PROTEIN_KINASE_ST"/>
    <property type="match status" value="1"/>
</dbReference>